<feature type="domain" description="DUF3887" evidence="3">
    <location>
        <begin position="29"/>
        <end position="118"/>
    </location>
</feature>
<dbReference type="Pfam" id="PF13026">
    <property type="entry name" value="DUF3887"/>
    <property type="match status" value="1"/>
</dbReference>
<dbReference type="EMBL" id="SWBO01000001">
    <property type="protein sequence ID" value="TKC03295.1"/>
    <property type="molecule type" value="Genomic_DNA"/>
</dbReference>
<dbReference type="PANTHER" id="PTHR43265">
    <property type="entry name" value="ESTERASE ESTD"/>
    <property type="match status" value="1"/>
</dbReference>
<dbReference type="GO" id="GO:0052689">
    <property type="term" value="F:carboxylic ester hydrolase activity"/>
    <property type="evidence" value="ECO:0007669"/>
    <property type="project" value="TreeGrafter"/>
</dbReference>
<dbReference type="PANTHER" id="PTHR43265:SF1">
    <property type="entry name" value="ESTERASE ESTD"/>
    <property type="match status" value="1"/>
</dbReference>
<dbReference type="OrthoDB" id="9809549at2"/>
<dbReference type="Gene3D" id="3.40.50.1820">
    <property type="entry name" value="alpha/beta hydrolase"/>
    <property type="match status" value="1"/>
</dbReference>
<dbReference type="InterPro" id="IPR022742">
    <property type="entry name" value="Hydrolase_4"/>
</dbReference>
<dbReference type="RefSeq" id="WP_136873765.1">
    <property type="nucleotide sequence ID" value="NZ_SWBO01000001.1"/>
</dbReference>
<dbReference type="InterPro" id="IPR053145">
    <property type="entry name" value="AB_hydrolase_Est10"/>
</dbReference>
<name>A0A4U1CBC3_9SPHI</name>
<organism evidence="4 5">
    <name type="scientific">Pedobacter cryotolerans</name>
    <dbReference type="NCBI Taxonomy" id="2571270"/>
    <lineage>
        <taxon>Bacteria</taxon>
        <taxon>Pseudomonadati</taxon>
        <taxon>Bacteroidota</taxon>
        <taxon>Sphingobacteriia</taxon>
        <taxon>Sphingobacteriales</taxon>
        <taxon>Sphingobacteriaceae</taxon>
        <taxon>Pedobacter</taxon>
    </lineage>
</organism>
<proteinExistence type="predicted"/>
<evidence type="ECO:0000259" key="3">
    <source>
        <dbReference type="Pfam" id="PF13026"/>
    </source>
</evidence>
<gene>
    <name evidence="4" type="ORF">FA045_01615</name>
</gene>
<accession>A0A4U1CBC3</accession>
<evidence type="ECO:0000259" key="2">
    <source>
        <dbReference type="Pfam" id="PF12146"/>
    </source>
</evidence>
<sequence length="435" mass="47842">MKKAFLLFALLFVSTFAFSQNVISLFGKASEFFNYLEAGKFDTAHLYFDETERTKITPENLQKLWISVKSQLGDVEYIDPIQSKIQGEFYAVTLEGKFDRDVQTFVLMFNKSEKVVGLFMPPKAVGYTKPFYVNTDLYTESSVYLQSPGHQLAAIVTVPKDVTNFPIVVLVHGSGPSDMDGTVGPNKPLKDIATGLASQGIGSVRYVKRTVIYPAEFAKAFTVKEEVMDDAVAAVALAKTIKGADVKNIYLFGHSLGGMLAPRIATLAPDLKGMIIAAAPARKLTDIIVEQNKYIVTQAKDTTGQAQKYLDEALKLIEPSRLTKLGTTIKPDSIIIGLPASYWVDLNAYNQVATAKASLKKVLVIQGGNDFQVSETDFNLWKTGLAGKTNATFKFYPEVNHLLSAQLEKGNSSQYQTMVNVAENVVKDIAAWIKQ</sequence>
<keyword evidence="1" id="KW-0732">Signal</keyword>
<dbReference type="InterPro" id="IPR024981">
    <property type="entry name" value="DUF3887"/>
</dbReference>
<evidence type="ECO:0000313" key="5">
    <source>
        <dbReference type="Proteomes" id="UP000310477"/>
    </source>
</evidence>
<comment type="caution">
    <text evidence="4">The sequence shown here is derived from an EMBL/GenBank/DDBJ whole genome shotgun (WGS) entry which is preliminary data.</text>
</comment>
<feature type="chain" id="PRO_5020207645" evidence="1">
    <location>
        <begin position="20"/>
        <end position="435"/>
    </location>
</feature>
<dbReference type="SUPFAM" id="SSF53474">
    <property type="entry name" value="alpha/beta-Hydrolases"/>
    <property type="match status" value="1"/>
</dbReference>
<feature type="signal peptide" evidence="1">
    <location>
        <begin position="1"/>
        <end position="19"/>
    </location>
</feature>
<reference evidence="4 5" key="1">
    <citation type="submission" date="2019-04" db="EMBL/GenBank/DDBJ databases">
        <title>Pedobacter sp. AR-2-6 sp. nov., isolated from Arctic soil.</title>
        <authorList>
            <person name="Dahal R.H."/>
            <person name="Kim D.-U."/>
        </authorList>
    </citation>
    <scope>NUCLEOTIDE SEQUENCE [LARGE SCALE GENOMIC DNA]</scope>
    <source>
        <strain evidence="4 5">AR-2-6</strain>
    </source>
</reference>
<protein>
    <submittedName>
        <fullName evidence="4">DUF3887 domain-containing protein</fullName>
    </submittedName>
</protein>
<evidence type="ECO:0000313" key="4">
    <source>
        <dbReference type="EMBL" id="TKC03295.1"/>
    </source>
</evidence>
<keyword evidence="5" id="KW-1185">Reference proteome</keyword>
<dbReference type="Gene3D" id="3.10.450.590">
    <property type="match status" value="1"/>
</dbReference>
<dbReference type="InterPro" id="IPR029058">
    <property type="entry name" value="AB_hydrolase_fold"/>
</dbReference>
<dbReference type="AlphaFoldDB" id="A0A4U1CBC3"/>
<evidence type="ECO:0000256" key="1">
    <source>
        <dbReference type="SAM" id="SignalP"/>
    </source>
</evidence>
<dbReference type="Pfam" id="PF12146">
    <property type="entry name" value="Hydrolase_4"/>
    <property type="match status" value="1"/>
</dbReference>
<dbReference type="Proteomes" id="UP000310477">
    <property type="component" value="Unassembled WGS sequence"/>
</dbReference>
<feature type="domain" description="Serine aminopeptidase S33" evidence="2">
    <location>
        <begin position="225"/>
        <end position="403"/>
    </location>
</feature>